<dbReference type="Pfam" id="PF00111">
    <property type="entry name" value="Fer2"/>
    <property type="match status" value="1"/>
</dbReference>
<dbReference type="EMBL" id="CP155571">
    <property type="protein sequence ID" value="XFO74445.1"/>
    <property type="molecule type" value="Genomic_DNA"/>
</dbReference>
<dbReference type="EC" id="1.2.99.7" evidence="6"/>
<dbReference type="InterPro" id="IPR016208">
    <property type="entry name" value="Ald_Oxase/xanthine_DH-like"/>
</dbReference>
<evidence type="ECO:0000256" key="2">
    <source>
        <dbReference type="ARBA" id="ARBA00022723"/>
    </source>
</evidence>
<evidence type="ECO:0000313" key="7">
    <source>
        <dbReference type="Proteomes" id="UP000216052"/>
    </source>
</evidence>
<dbReference type="InterPro" id="IPR036010">
    <property type="entry name" value="2Fe-2S_ferredoxin-like_sf"/>
</dbReference>
<dbReference type="Pfam" id="PF01315">
    <property type="entry name" value="Ald_Xan_dh_C"/>
    <property type="match status" value="1"/>
</dbReference>
<keyword evidence="7" id="KW-1185">Reference proteome</keyword>
<gene>
    <name evidence="6" type="primary">mop_4</name>
    <name evidence="6" type="ORF">SPACI_045550</name>
</gene>
<dbReference type="InterPro" id="IPR006058">
    <property type="entry name" value="2Fe2S_fd_BS"/>
</dbReference>
<dbReference type="Pfam" id="PF02738">
    <property type="entry name" value="MoCoBD_1"/>
    <property type="match status" value="1"/>
</dbReference>
<dbReference type="GO" id="GO:0033727">
    <property type="term" value="F:aldehyde dehydrogenase (FAD-independent) activity"/>
    <property type="evidence" value="ECO:0007669"/>
    <property type="project" value="UniProtKB-EC"/>
</dbReference>
<dbReference type="InterPro" id="IPR000674">
    <property type="entry name" value="Ald_Oxase/Xan_DH_a/b"/>
</dbReference>
<keyword evidence="3 6" id="KW-0560">Oxidoreductase</keyword>
<keyword evidence="2" id="KW-0479">Metal-binding</keyword>
<dbReference type="Gene3D" id="3.90.1170.50">
    <property type="entry name" value="Aldehyde oxidase/xanthine dehydrogenase, a/b hammerhead"/>
    <property type="match status" value="1"/>
</dbReference>
<dbReference type="SUPFAM" id="SSF54665">
    <property type="entry name" value="CO dehydrogenase molybdoprotein N-domain-like"/>
    <property type="match status" value="1"/>
</dbReference>
<dbReference type="Gene3D" id="3.30.365.10">
    <property type="entry name" value="Aldehyde oxidase/xanthine dehydrogenase, molybdopterin binding domain"/>
    <property type="match status" value="4"/>
</dbReference>
<dbReference type="InterPro" id="IPR012675">
    <property type="entry name" value="Beta-grasp_dom_sf"/>
</dbReference>
<dbReference type="SUPFAM" id="SSF47741">
    <property type="entry name" value="CO dehydrogenase ISP C-domain like"/>
    <property type="match status" value="1"/>
</dbReference>
<evidence type="ECO:0000256" key="4">
    <source>
        <dbReference type="ARBA" id="ARBA00023004"/>
    </source>
</evidence>
<dbReference type="PANTHER" id="PTHR11908:SF157">
    <property type="entry name" value="XANTHINE DEHYDROGENASE SUBUNIT D-RELATED"/>
    <property type="match status" value="1"/>
</dbReference>
<dbReference type="InterPro" id="IPR037165">
    <property type="entry name" value="AldOxase/xan_DH_Mopterin-bd_sf"/>
</dbReference>
<dbReference type="PROSITE" id="PS51085">
    <property type="entry name" value="2FE2S_FER_2"/>
    <property type="match status" value="1"/>
</dbReference>
<dbReference type="Gene3D" id="3.10.20.30">
    <property type="match status" value="1"/>
</dbReference>
<organism evidence="6 7">
    <name type="scientific">Sporomusa acidovorans (strain ATCC 49682 / DSM 3132 / Mol)</name>
    <dbReference type="NCBI Taxonomy" id="1123286"/>
    <lineage>
        <taxon>Bacteria</taxon>
        <taxon>Bacillati</taxon>
        <taxon>Bacillota</taxon>
        <taxon>Negativicutes</taxon>
        <taxon>Selenomonadales</taxon>
        <taxon>Sporomusaceae</taxon>
        <taxon>Sporomusa</taxon>
    </lineage>
</organism>
<dbReference type="SMART" id="SM01008">
    <property type="entry name" value="Ald_Xan_dh_C"/>
    <property type="match status" value="1"/>
</dbReference>
<dbReference type="Proteomes" id="UP000216052">
    <property type="component" value="Chromosome"/>
</dbReference>
<dbReference type="SUPFAM" id="SSF56003">
    <property type="entry name" value="Molybdenum cofactor-binding domain"/>
    <property type="match status" value="1"/>
</dbReference>
<reference evidence="6" key="1">
    <citation type="submission" date="2024-05" db="EMBL/GenBank/DDBJ databases">
        <title>Isolation and characterization of Sporomusa carbonis sp. nov., a carboxydotrophic hydrogenogen in the genus of Sporomusa isolated from a charcoal burning pile.</title>
        <authorList>
            <person name="Boeer T."/>
            <person name="Rosenbaum F."/>
            <person name="Eysell L."/>
            <person name="Mueller V."/>
            <person name="Daniel R."/>
            <person name="Poehlein A."/>
        </authorList>
    </citation>
    <scope>NUCLEOTIDE SEQUENCE [LARGE SCALE GENOMIC DNA]</scope>
    <source>
        <strain evidence="6">DSM 3132</strain>
    </source>
</reference>
<dbReference type="InterPro" id="IPR036856">
    <property type="entry name" value="Ald_Oxase/Xan_DH_a/b_sf"/>
</dbReference>
<feature type="domain" description="2Fe-2S ferredoxin-type" evidence="5">
    <location>
        <begin position="2"/>
        <end position="78"/>
    </location>
</feature>
<evidence type="ECO:0000256" key="3">
    <source>
        <dbReference type="ARBA" id="ARBA00023002"/>
    </source>
</evidence>
<dbReference type="InterPro" id="IPR001041">
    <property type="entry name" value="2Fe-2S_ferredoxin-type"/>
</dbReference>
<proteinExistence type="inferred from homology"/>
<dbReference type="SUPFAM" id="SSF54292">
    <property type="entry name" value="2Fe-2S ferredoxin-like"/>
    <property type="match status" value="1"/>
</dbReference>
<sequence>MPEVRLKINGNPVIAECAPETTLLQYLRNVTCLRGAKEGCGTGHCGACSVLINGQVRRACVTKLQRLEGADILTIEGLSTGDKLHPIQKAYLDVGAIQCGYCTPGMILATKALLDRNPNPERDEILKALKHNYCRCTGYVKIIEAVELAARWLGGDENAVITNAMEKTTIVTGTTGAAMEAPQGKAMGIPVWDMDGIAKARGTLKYTDDYVFPGMLHGGVVWSGEPHARIIGIDAAEALAMAGVTAVITAKDVPGINGFGLLTPDQPVFCEQEVNFIADVVAVVVAEDEYTARTAAQKVKVSYEPLPGIFTMDQAEKQNSIFKEISYAVGDVDRAKNEPDLLKLQLHFDIPRQEHACMETESAIGSWNPHGMTVYCTTQSPYELREMLSAVLNMRVDQIRIIAPPLGGGFGKKCDPYMEAAVAVASYALRRPVKITLNREESLNLSTKRHPYKIDYEIGLRKDGRIHFVDAHFKTDGGAYRNLSPGVLEQSMIFCCGPYRIPHGRVQGKALKTNNTLSGAFRGFGINQAAISIEVALDIAAEKLGITPFELRLRNAVDAGDVTFSGQRVEYSVGIRDTVELCRDRMYEVLKDYEEQYPHGTKVLGWGMASGYKNVGVGKGVPDDGGAILTKTADGKIEMRVSGIDMGQGFRTAMRQLAAEALDESLENIDLINGDTNLTPKHGQAVSERQTLNSGNAVVRAARLLREKLAKDPWRPGEPRSARYDYVAPKTYALHDQAGRIAAGIHYRNYPAYAYTTQGVILEVDTATGKIKVLKVVAVHDVGRAINPHIIEGQIEGSCSMGIGYALTEHFNVVEGRPTEKYYGKLGMPTIDETPEYELILVEDPEPEGPFGAKGISEVATVPMTPAVMNAVYHATGLRFFTLPITPAAVLDGLRRRKGSGAKTDGSGTN</sequence>
<comment type="similarity">
    <text evidence="1">Belongs to the xanthine dehydrogenase family.</text>
</comment>
<dbReference type="PROSITE" id="PS00197">
    <property type="entry name" value="2FE2S_FER_1"/>
    <property type="match status" value="1"/>
</dbReference>
<dbReference type="InterPro" id="IPR002888">
    <property type="entry name" value="2Fe-2S-bd"/>
</dbReference>
<accession>A0ABZ3J8F5</accession>
<dbReference type="InterPro" id="IPR008274">
    <property type="entry name" value="AldOxase/xan_DH_MoCoBD1"/>
</dbReference>
<name>A0ABZ3J8F5_SPOA4</name>
<evidence type="ECO:0000313" key="6">
    <source>
        <dbReference type="EMBL" id="XFO74445.1"/>
    </source>
</evidence>
<dbReference type="InterPro" id="IPR046867">
    <property type="entry name" value="AldOxase/xan_DH_MoCoBD2"/>
</dbReference>
<dbReference type="CDD" id="cd00207">
    <property type="entry name" value="fer2"/>
    <property type="match status" value="1"/>
</dbReference>
<dbReference type="Pfam" id="PF01799">
    <property type="entry name" value="Fer2_2"/>
    <property type="match status" value="1"/>
</dbReference>
<dbReference type="InterPro" id="IPR036884">
    <property type="entry name" value="2Fe-2S-bd_dom_sf"/>
</dbReference>
<dbReference type="Gene3D" id="1.10.150.120">
    <property type="entry name" value="[2Fe-2S]-binding domain"/>
    <property type="match status" value="1"/>
</dbReference>
<dbReference type="Pfam" id="PF20256">
    <property type="entry name" value="MoCoBD_2"/>
    <property type="match status" value="1"/>
</dbReference>
<protein>
    <submittedName>
        <fullName evidence="6">Aldehyde oxidoreductase</fullName>
        <ecNumber evidence="6">1.2.99.7</ecNumber>
    </submittedName>
</protein>
<dbReference type="RefSeq" id="WP_093793493.1">
    <property type="nucleotide sequence ID" value="NZ_CP155571.1"/>
</dbReference>
<keyword evidence="4" id="KW-0408">Iron</keyword>
<evidence type="ECO:0000256" key="1">
    <source>
        <dbReference type="ARBA" id="ARBA00006849"/>
    </source>
</evidence>
<dbReference type="PANTHER" id="PTHR11908">
    <property type="entry name" value="XANTHINE DEHYDROGENASE"/>
    <property type="match status" value="1"/>
</dbReference>
<evidence type="ECO:0000259" key="5">
    <source>
        <dbReference type="PROSITE" id="PS51085"/>
    </source>
</evidence>